<dbReference type="SUPFAM" id="SSF56112">
    <property type="entry name" value="Protein kinase-like (PK-like)"/>
    <property type="match status" value="1"/>
</dbReference>
<accession>A0A919S914</accession>
<evidence type="ECO:0000313" key="2">
    <source>
        <dbReference type="EMBL" id="GIM66528.1"/>
    </source>
</evidence>
<sequence length="292" mass="32174">MLTPPHDLDERLVVAAFGVGPLTYEPVGWGSHHWSTTDKAYFVTVDEVADDRDYERLRRALDVAAALAKPFVVAPLRPLRRVGERYAAALYAYIEGQSFGFGPWPSASHRAAVLDMLVEVHTSAPRDAAADDFAVTHRSSLDVTEAGTAGPFTQRAVALVNEHAAPIRGLLRRYDALVAQVDRSRAVVTHGEPHPGNTMLAGDGWKLIDWETALLAPPERDLWLVGGDLKAWTDATGIEVVPAMLELYRLRWQLNDLCVDLHRFLRPHTGSADDVETWKLMQADVLAVTNGT</sequence>
<evidence type="ECO:0000259" key="1">
    <source>
        <dbReference type="Pfam" id="PF01636"/>
    </source>
</evidence>
<dbReference type="RefSeq" id="WP_212995314.1">
    <property type="nucleotide sequence ID" value="NZ_BAAATW010000001.1"/>
</dbReference>
<dbReference type="InterPro" id="IPR011009">
    <property type="entry name" value="Kinase-like_dom_sf"/>
</dbReference>
<organism evidence="2 3">
    <name type="scientific">Winogradskya consettensis</name>
    <dbReference type="NCBI Taxonomy" id="113560"/>
    <lineage>
        <taxon>Bacteria</taxon>
        <taxon>Bacillati</taxon>
        <taxon>Actinomycetota</taxon>
        <taxon>Actinomycetes</taxon>
        <taxon>Micromonosporales</taxon>
        <taxon>Micromonosporaceae</taxon>
        <taxon>Winogradskya</taxon>
    </lineage>
</organism>
<comment type="caution">
    <text evidence="2">The sequence shown here is derived from an EMBL/GenBank/DDBJ whole genome shotgun (WGS) entry which is preliminary data.</text>
</comment>
<dbReference type="AlphaFoldDB" id="A0A919S914"/>
<evidence type="ECO:0000313" key="3">
    <source>
        <dbReference type="Proteomes" id="UP000680865"/>
    </source>
</evidence>
<dbReference type="InterPro" id="IPR002575">
    <property type="entry name" value="Aminoglycoside_PTrfase"/>
</dbReference>
<keyword evidence="3" id="KW-1185">Reference proteome</keyword>
<dbReference type="Gene3D" id="1.10.510.10">
    <property type="entry name" value="Transferase(Phosphotransferase) domain 1"/>
    <property type="match status" value="1"/>
</dbReference>
<proteinExistence type="predicted"/>
<name>A0A919S914_9ACTN</name>
<dbReference type="Gene3D" id="1.20.58.840">
    <property type="match status" value="1"/>
</dbReference>
<dbReference type="Pfam" id="PF01636">
    <property type="entry name" value="APH"/>
    <property type="match status" value="1"/>
</dbReference>
<dbReference type="Proteomes" id="UP000680865">
    <property type="component" value="Unassembled WGS sequence"/>
</dbReference>
<gene>
    <name evidence="2" type="ORF">Aco04nite_02420</name>
</gene>
<feature type="domain" description="Aminoglycoside phosphotransferase" evidence="1">
    <location>
        <begin position="36"/>
        <end position="249"/>
    </location>
</feature>
<dbReference type="EMBL" id="BOQP01000001">
    <property type="protein sequence ID" value="GIM66528.1"/>
    <property type="molecule type" value="Genomic_DNA"/>
</dbReference>
<reference evidence="2" key="1">
    <citation type="submission" date="2021-03" db="EMBL/GenBank/DDBJ databases">
        <title>Whole genome shotgun sequence of Actinoplanes consettensis NBRC 14913.</title>
        <authorList>
            <person name="Komaki H."/>
            <person name="Tamura T."/>
        </authorList>
    </citation>
    <scope>NUCLEOTIDE SEQUENCE</scope>
    <source>
        <strain evidence="2">NBRC 14913</strain>
    </source>
</reference>
<protein>
    <recommendedName>
        <fullName evidence="1">Aminoglycoside phosphotransferase domain-containing protein</fullName>
    </recommendedName>
</protein>